<name>A0A7Y8G8A9_9PSED</name>
<dbReference type="Pfam" id="PF12663">
    <property type="entry name" value="DUF3788"/>
    <property type="match status" value="1"/>
</dbReference>
<dbReference type="Proteomes" id="UP000572863">
    <property type="component" value="Unassembled WGS sequence"/>
</dbReference>
<evidence type="ECO:0000313" key="3">
    <source>
        <dbReference type="Proteomes" id="UP000572863"/>
    </source>
</evidence>
<keyword evidence="3" id="KW-1185">Reference proteome</keyword>
<protein>
    <submittedName>
        <fullName evidence="2">DUF3788 domain-containing protein</fullName>
    </submittedName>
</protein>
<dbReference type="EMBL" id="JACASD010000113">
    <property type="protein sequence ID" value="NWE92660.1"/>
    <property type="molecule type" value="Genomic_DNA"/>
</dbReference>
<organism evidence="2 4">
    <name type="scientific">Pseudomonas reactans</name>
    <dbReference type="NCBI Taxonomy" id="117680"/>
    <lineage>
        <taxon>Bacteria</taxon>
        <taxon>Pseudomonadati</taxon>
        <taxon>Pseudomonadota</taxon>
        <taxon>Gammaproteobacteria</taxon>
        <taxon>Pseudomonadales</taxon>
        <taxon>Pseudomonadaceae</taxon>
        <taxon>Pseudomonas</taxon>
    </lineage>
</organism>
<evidence type="ECO:0000313" key="2">
    <source>
        <dbReference type="EMBL" id="NWE92660.1"/>
    </source>
</evidence>
<sequence>MKLQDQHCSQQESDLEQFSEIGDRIIGKSTSPDESTVRGWVGPEAFEHWTQLLSWIDLSYPGVFEPEWLYGGKKRGWVLRYKKTKAFCTVIPGYRLLSVQVVLGRAEREKFEERRYFWRPQLVKLYDEAHTYTDGKWLTVGISSADDRHEVMELVSMKRPPTNTR</sequence>
<dbReference type="RefSeq" id="WP_010461541.1">
    <property type="nucleotide sequence ID" value="NZ_JACARY010000089.1"/>
</dbReference>
<dbReference type="Proteomes" id="UP000585226">
    <property type="component" value="Unassembled WGS sequence"/>
</dbReference>
<accession>A0A7Y8G8A9</accession>
<reference evidence="3 4" key="1">
    <citation type="submission" date="2020-04" db="EMBL/GenBank/DDBJ databases">
        <title>Molecular characterization of pseudomonads from Agaricus bisporus reveal novel blotch 2 pathogens in Western Europe.</title>
        <authorList>
            <person name="Taparia T."/>
            <person name="Krijger M."/>
            <person name="Haynes E."/>
            <person name="Elpinstone J.G."/>
            <person name="Noble R."/>
            <person name="Van Der Wolf J."/>
        </authorList>
    </citation>
    <scope>NUCLEOTIDE SEQUENCE [LARGE SCALE GENOMIC DNA]</scope>
    <source>
        <strain evidence="1 3">P7774</strain>
        <strain evidence="2 4">P8021</strain>
    </source>
</reference>
<comment type="caution">
    <text evidence="2">The sequence shown here is derived from an EMBL/GenBank/DDBJ whole genome shotgun (WGS) entry which is preliminary data.</text>
</comment>
<proteinExistence type="predicted"/>
<evidence type="ECO:0000313" key="1">
    <source>
        <dbReference type="EMBL" id="NWD98787.1"/>
    </source>
</evidence>
<dbReference type="EMBL" id="JACARY010000089">
    <property type="protein sequence ID" value="NWD98787.1"/>
    <property type="molecule type" value="Genomic_DNA"/>
</dbReference>
<evidence type="ECO:0000313" key="4">
    <source>
        <dbReference type="Proteomes" id="UP000585226"/>
    </source>
</evidence>
<dbReference type="InterPro" id="IPR024265">
    <property type="entry name" value="DUF3788"/>
</dbReference>
<dbReference type="AlphaFoldDB" id="A0A7Y8G8A9"/>
<gene>
    <name evidence="1" type="ORF">HX871_30665</name>
    <name evidence="2" type="ORF">HX893_31530</name>
</gene>